<evidence type="ECO:0000256" key="2">
    <source>
        <dbReference type="ARBA" id="ARBA00007532"/>
    </source>
</evidence>
<dbReference type="GO" id="GO:0050660">
    <property type="term" value="F:flavin adenine dinucleotide binding"/>
    <property type="evidence" value="ECO:0007669"/>
    <property type="project" value="TreeGrafter"/>
</dbReference>
<evidence type="ECO:0000259" key="10">
    <source>
        <dbReference type="Pfam" id="PF07992"/>
    </source>
</evidence>
<evidence type="ECO:0000313" key="11">
    <source>
        <dbReference type="EMBL" id="SUZ79202.1"/>
    </source>
</evidence>
<keyword evidence="4" id="KW-0274">FAD</keyword>
<dbReference type="GO" id="GO:0003955">
    <property type="term" value="F:NAD(P)H dehydrogenase (quinone) activity"/>
    <property type="evidence" value="ECO:0007669"/>
    <property type="project" value="TreeGrafter"/>
</dbReference>
<dbReference type="InterPro" id="IPR023753">
    <property type="entry name" value="FAD/NAD-binding_dom"/>
</dbReference>
<dbReference type="InterPro" id="IPR036188">
    <property type="entry name" value="FAD/NAD-bd_sf"/>
</dbReference>
<accession>A0A381QIN9</accession>
<evidence type="ECO:0000256" key="5">
    <source>
        <dbReference type="ARBA" id="ARBA00022857"/>
    </source>
</evidence>
<dbReference type="Gene3D" id="3.30.390.30">
    <property type="match status" value="1"/>
</dbReference>
<dbReference type="InterPro" id="IPR012999">
    <property type="entry name" value="Pyr_OxRdtase_I_AS"/>
</dbReference>
<feature type="domain" description="Pyridine nucleotide-disulphide oxidoreductase dimerisation" evidence="9">
    <location>
        <begin position="334"/>
        <end position="439"/>
    </location>
</feature>
<dbReference type="InterPro" id="IPR016156">
    <property type="entry name" value="FAD/NAD-linked_Rdtase_dimer_sf"/>
</dbReference>
<evidence type="ECO:0000256" key="8">
    <source>
        <dbReference type="ARBA" id="ARBA00023284"/>
    </source>
</evidence>
<name>A0A381QIN9_9ZZZZ</name>
<dbReference type="EMBL" id="UINC01001377">
    <property type="protein sequence ID" value="SUZ79202.1"/>
    <property type="molecule type" value="Genomic_DNA"/>
</dbReference>
<organism evidence="11">
    <name type="scientific">marine metagenome</name>
    <dbReference type="NCBI Taxonomy" id="408172"/>
    <lineage>
        <taxon>unclassified sequences</taxon>
        <taxon>metagenomes</taxon>
        <taxon>ecological metagenomes</taxon>
    </lineage>
</organism>
<keyword evidence="6" id="KW-0560">Oxidoreductase</keyword>
<evidence type="ECO:0000256" key="6">
    <source>
        <dbReference type="ARBA" id="ARBA00023002"/>
    </source>
</evidence>
<keyword evidence="7" id="KW-1015">Disulfide bond</keyword>
<dbReference type="Pfam" id="PF07992">
    <property type="entry name" value="Pyr_redox_2"/>
    <property type="match status" value="1"/>
</dbReference>
<evidence type="ECO:0008006" key="12">
    <source>
        <dbReference type="Google" id="ProtNLM"/>
    </source>
</evidence>
<evidence type="ECO:0000256" key="7">
    <source>
        <dbReference type="ARBA" id="ARBA00023157"/>
    </source>
</evidence>
<dbReference type="PROSITE" id="PS00076">
    <property type="entry name" value="PYRIDINE_REDOX_1"/>
    <property type="match status" value="1"/>
</dbReference>
<dbReference type="GO" id="GO:0016668">
    <property type="term" value="F:oxidoreductase activity, acting on a sulfur group of donors, NAD(P) as acceptor"/>
    <property type="evidence" value="ECO:0007669"/>
    <property type="project" value="InterPro"/>
</dbReference>
<dbReference type="Gene3D" id="3.50.50.60">
    <property type="entry name" value="FAD/NAD(P)-binding domain"/>
    <property type="match status" value="2"/>
</dbReference>
<dbReference type="InterPro" id="IPR004099">
    <property type="entry name" value="Pyr_nucl-diS_OxRdtase_dimer"/>
</dbReference>
<keyword evidence="3" id="KW-0285">Flavoprotein</keyword>
<feature type="domain" description="FAD/NAD(P)-binding" evidence="10">
    <location>
        <begin position="2"/>
        <end position="312"/>
    </location>
</feature>
<dbReference type="InterPro" id="IPR001100">
    <property type="entry name" value="Pyr_nuc-diS_OxRdtase"/>
</dbReference>
<dbReference type="PIRSF" id="PIRSF000350">
    <property type="entry name" value="Mercury_reductase_MerA"/>
    <property type="match status" value="1"/>
</dbReference>
<keyword evidence="5" id="KW-0521">NADP</keyword>
<dbReference type="PRINTS" id="PR00411">
    <property type="entry name" value="PNDRDTASEI"/>
</dbReference>
<proteinExistence type="inferred from homology"/>
<dbReference type="FunFam" id="3.30.390.30:FF:000001">
    <property type="entry name" value="Dihydrolipoyl dehydrogenase"/>
    <property type="match status" value="1"/>
</dbReference>
<evidence type="ECO:0000256" key="4">
    <source>
        <dbReference type="ARBA" id="ARBA00022827"/>
    </source>
</evidence>
<reference evidence="11" key="1">
    <citation type="submission" date="2018-05" db="EMBL/GenBank/DDBJ databases">
        <authorList>
            <person name="Lanie J.A."/>
            <person name="Ng W.-L."/>
            <person name="Kazmierczak K.M."/>
            <person name="Andrzejewski T.M."/>
            <person name="Davidsen T.M."/>
            <person name="Wayne K.J."/>
            <person name="Tettelin H."/>
            <person name="Glass J.I."/>
            <person name="Rusch D."/>
            <person name="Podicherti R."/>
            <person name="Tsui H.-C.T."/>
            <person name="Winkler M.E."/>
        </authorList>
    </citation>
    <scope>NUCLEOTIDE SEQUENCE</scope>
</reference>
<dbReference type="PANTHER" id="PTHR43014">
    <property type="entry name" value="MERCURIC REDUCTASE"/>
    <property type="match status" value="1"/>
</dbReference>
<dbReference type="Pfam" id="PF02852">
    <property type="entry name" value="Pyr_redox_dim"/>
    <property type="match status" value="1"/>
</dbReference>
<evidence type="ECO:0000256" key="3">
    <source>
        <dbReference type="ARBA" id="ARBA00022630"/>
    </source>
</evidence>
<dbReference type="SUPFAM" id="SSF55424">
    <property type="entry name" value="FAD/NAD-linked reductases, dimerisation (C-terminal) domain"/>
    <property type="match status" value="1"/>
</dbReference>
<evidence type="ECO:0000256" key="1">
    <source>
        <dbReference type="ARBA" id="ARBA00001974"/>
    </source>
</evidence>
<dbReference type="PRINTS" id="PR00368">
    <property type="entry name" value="FADPNR"/>
</dbReference>
<dbReference type="SUPFAM" id="SSF51905">
    <property type="entry name" value="FAD/NAD(P)-binding domain"/>
    <property type="match status" value="1"/>
</dbReference>
<comment type="cofactor">
    <cofactor evidence="1">
        <name>FAD</name>
        <dbReference type="ChEBI" id="CHEBI:57692"/>
    </cofactor>
</comment>
<dbReference type="AlphaFoldDB" id="A0A381QIN9"/>
<keyword evidence="8" id="KW-0676">Redox-active center</keyword>
<evidence type="ECO:0000259" key="9">
    <source>
        <dbReference type="Pfam" id="PF02852"/>
    </source>
</evidence>
<dbReference type="PANTHER" id="PTHR43014:SF2">
    <property type="entry name" value="MERCURIC REDUCTASE"/>
    <property type="match status" value="1"/>
</dbReference>
<comment type="similarity">
    <text evidence="2">Belongs to the class-I pyridine nucleotide-disulfide oxidoreductase family.</text>
</comment>
<sequence length="468" mass="50853">MVVVGAGSAGLVAALVASTARARVVLVERHKMGGDCLHTGCVPSKALIASAKTVQQLNEATNYGLRGVQGDVDFEAVMARVHRIIATIAPKDSIARYEALGVTCVQGHAEIRDPHCVSVDGVTYKTKNILIASGAEPVVLPIPGLDDDECLTSSNLWSIQELPGRLIVVGGGPIGCELAQAFNRLGSDVTLVENEDRLLPREDEEVGTMMRDIFRREGVRVLTGYRPDRCFKKRLSVTGPTSAEKLDFDRILIAVGRRPRTTGMGIEKLGIKTEANGTLTVDRYLRTTVNSIYAAGDVVGPYQFTHMAGHQAWIATANALARPFWRYALDESVVPWATYTDPEVARVGLSEERARAIGHDVVVTHYGLDDVDRAQTEGRTEGFVKLVTARGNDRLLGALVVGSEAGEIISEYVTAMSHGLGLRKILSTVHVYPTRMDAARLAAGTWRRNNVSERLLGLSQRLNDYMRL</sequence>
<gene>
    <name evidence="11" type="ORF">METZ01_LOCUS32056</name>
</gene>
<protein>
    <recommendedName>
        <fullName evidence="12">Mercuric reductase</fullName>
    </recommendedName>
</protein>